<name>A0A077ZEB7_TRITR</name>
<feature type="active site" description="Proton donor" evidence="10">
    <location>
        <position position="59"/>
    </location>
</feature>
<evidence type="ECO:0000313" key="16">
    <source>
        <dbReference type="Proteomes" id="UP000030665"/>
    </source>
</evidence>
<feature type="binding site" evidence="12">
    <location>
        <position position="93"/>
    </location>
    <ligand>
        <name>Zn(2+)</name>
        <dbReference type="ChEBI" id="CHEBI:29105"/>
        <note>catalytic</note>
    </ligand>
</feature>
<evidence type="ECO:0000256" key="2">
    <source>
        <dbReference type="ARBA" id="ARBA00003949"/>
    </source>
</evidence>
<sequence length="134" mass="14531">MNADDLLSRLITSAVKAKEHSYSPYSKFRVGAAVLCQDDTIATGCNIENCSYGVGVCAEQVAIAKAVSDGHTRFKAIAVSTDCPTVKTPCGRCRQFLIEFGDMDLYLANKDGSTTQKMTIESLLPRAFTPRDLN</sequence>
<dbReference type="InterPro" id="IPR050202">
    <property type="entry name" value="Cyt/Deoxycyt_deaminase"/>
</dbReference>
<comment type="cofactor">
    <cofactor evidence="1 12 13">
        <name>Zn(2+)</name>
        <dbReference type="ChEBI" id="CHEBI:29105"/>
    </cofactor>
</comment>
<dbReference type="GO" id="GO:0005829">
    <property type="term" value="C:cytosol"/>
    <property type="evidence" value="ECO:0007669"/>
    <property type="project" value="TreeGrafter"/>
</dbReference>
<dbReference type="EMBL" id="HG806230">
    <property type="protein sequence ID" value="CDW57883.1"/>
    <property type="molecule type" value="Genomic_DNA"/>
</dbReference>
<dbReference type="CDD" id="cd01283">
    <property type="entry name" value="cytidine_deaminase"/>
    <property type="match status" value="1"/>
</dbReference>
<dbReference type="AlphaFoldDB" id="A0A077ZEB7"/>
<dbReference type="GO" id="GO:0072527">
    <property type="term" value="P:pyrimidine-containing compound metabolic process"/>
    <property type="evidence" value="ECO:0007669"/>
    <property type="project" value="UniProtKB-ARBA"/>
</dbReference>
<organism evidence="15 16">
    <name type="scientific">Trichuris trichiura</name>
    <name type="common">Whipworm</name>
    <name type="synonym">Trichocephalus trichiurus</name>
    <dbReference type="NCBI Taxonomy" id="36087"/>
    <lineage>
        <taxon>Eukaryota</taxon>
        <taxon>Metazoa</taxon>
        <taxon>Ecdysozoa</taxon>
        <taxon>Nematoda</taxon>
        <taxon>Enoplea</taxon>
        <taxon>Dorylaimia</taxon>
        <taxon>Trichinellida</taxon>
        <taxon>Trichuridae</taxon>
        <taxon>Trichuris</taxon>
    </lineage>
</organism>
<dbReference type="FunFam" id="3.40.140.10:FF:000008">
    <property type="entry name" value="Cytidine deaminase"/>
    <property type="match status" value="1"/>
</dbReference>
<comment type="catalytic activity">
    <reaction evidence="13">
        <text>2'-deoxycytidine + H2O + H(+) = 2'-deoxyuridine + NH4(+)</text>
        <dbReference type="Rhea" id="RHEA:13433"/>
        <dbReference type="ChEBI" id="CHEBI:15377"/>
        <dbReference type="ChEBI" id="CHEBI:15378"/>
        <dbReference type="ChEBI" id="CHEBI:15698"/>
        <dbReference type="ChEBI" id="CHEBI:16450"/>
        <dbReference type="ChEBI" id="CHEBI:28938"/>
        <dbReference type="EC" id="3.5.4.5"/>
    </reaction>
</comment>
<evidence type="ECO:0000256" key="8">
    <source>
        <dbReference type="ARBA" id="ARBA00032005"/>
    </source>
</evidence>
<proteinExistence type="inferred from homology"/>
<evidence type="ECO:0000256" key="9">
    <source>
        <dbReference type="ARBA" id="ARBA00049558"/>
    </source>
</evidence>
<evidence type="ECO:0000256" key="3">
    <source>
        <dbReference type="ARBA" id="ARBA00006576"/>
    </source>
</evidence>
<feature type="binding site" evidence="11">
    <location>
        <begin position="46"/>
        <end position="52"/>
    </location>
    <ligand>
        <name>substrate</name>
    </ligand>
</feature>
<evidence type="ECO:0000256" key="6">
    <source>
        <dbReference type="ARBA" id="ARBA00022801"/>
    </source>
</evidence>
<keyword evidence="16" id="KW-1185">Reference proteome</keyword>
<accession>A0A077ZEB7</accession>
<comment type="similarity">
    <text evidence="3 13">Belongs to the cytidine and deoxycytidylate deaminase family.</text>
</comment>
<dbReference type="InterPro" id="IPR016192">
    <property type="entry name" value="APOBEC/CMP_deaminase_Zn-bd"/>
</dbReference>
<feature type="binding site" evidence="12">
    <location>
        <position position="90"/>
    </location>
    <ligand>
        <name>Zn(2+)</name>
        <dbReference type="ChEBI" id="CHEBI:29105"/>
        <note>catalytic</note>
    </ligand>
</feature>
<reference evidence="15" key="2">
    <citation type="submission" date="2014-03" db="EMBL/GenBank/DDBJ databases">
        <title>The whipworm genome and dual-species transcriptomics of an intimate host-pathogen interaction.</title>
        <authorList>
            <person name="Foth B.J."/>
            <person name="Tsai I.J."/>
            <person name="Reid A.J."/>
            <person name="Bancroft A.J."/>
            <person name="Nichol S."/>
            <person name="Tracey A."/>
            <person name="Holroyd N."/>
            <person name="Cotton J.A."/>
            <person name="Stanley E.J."/>
            <person name="Zarowiecki M."/>
            <person name="Liu J.Z."/>
            <person name="Huckvale T."/>
            <person name="Cooper P.J."/>
            <person name="Grencis R.K."/>
            <person name="Berriman M."/>
        </authorList>
    </citation>
    <scope>NUCLEOTIDE SEQUENCE [LARGE SCALE GENOMIC DNA]</scope>
</reference>
<dbReference type="PROSITE" id="PS00903">
    <property type="entry name" value="CYT_DCMP_DEAMINASES_1"/>
    <property type="match status" value="1"/>
</dbReference>
<comment type="function">
    <text evidence="2 13">This enzyme scavenges exogenous and endogenous cytidine and 2'-deoxycytidine for UMP synthesis.</text>
</comment>
<dbReference type="InterPro" id="IPR006262">
    <property type="entry name" value="Cyt_deam_tetra"/>
</dbReference>
<dbReference type="PROSITE" id="PS51747">
    <property type="entry name" value="CYT_DCMP_DEAMINASES_2"/>
    <property type="match status" value="1"/>
</dbReference>
<reference evidence="15" key="1">
    <citation type="submission" date="2014-01" db="EMBL/GenBank/DDBJ databases">
        <authorList>
            <person name="Aslett M."/>
        </authorList>
    </citation>
    <scope>NUCLEOTIDE SEQUENCE</scope>
</reference>
<dbReference type="SUPFAM" id="SSF53927">
    <property type="entry name" value="Cytidine deaminase-like"/>
    <property type="match status" value="1"/>
</dbReference>
<dbReference type="GO" id="GO:0004126">
    <property type="term" value="F:cytidine deaminase activity"/>
    <property type="evidence" value="ECO:0007669"/>
    <property type="project" value="UniProtKB-UniRule"/>
</dbReference>
<evidence type="ECO:0000256" key="1">
    <source>
        <dbReference type="ARBA" id="ARBA00001947"/>
    </source>
</evidence>
<protein>
    <recommendedName>
        <fullName evidence="4 13">Cytidine deaminase</fullName>
        <ecNumber evidence="4 13">3.5.4.5</ecNumber>
    </recommendedName>
    <alternativeName>
        <fullName evidence="8 13">Cytidine aminohydrolase</fullName>
    </alternativeName>
</protein>
<feature type="domain" description="CMP/dCMP-type deaminase" evidence="14">
    <location>
        <begin position="5"/>
        <end position="131"/>
    </location>
</feature>
<evidence type="ECO:0000256" key="13">
    <source>
        <dbReference type="RuleBase" id="RU364006"/>
    </source>
</evidence>
<evidence type="ECO:0000256" key="10">
    <source>
        <dbReference type="PIRSR" id="PIRSR606262-1"/>
    </source>
</evidence>
<evidence type="ECO:0000256" key="7">
    <source>
        <dbReference type="ARBA" id="ARBA00022833"/>
    </source>
</evidence>
<dbReference type="OrthoDB" id="414540at2759"/>
<gene>
    <name evidence="15" type="ORF">TTRE_0000618301</name>
</gene>
<dbReference type="GO" id="GO:0008270">
    <property type="term" value="F:zinc ion binding"/>
    <property type="evidence" value="ECO:0007669"/>
    <property type="project" value="UniProtKB-UniRule"/>
</dbReference>
<evidence type="ECO:0000256" key="12">
    <source>
        <dbReference type="PIRSR" id="PIRSR606262-3"/>
    </source>
</evidence>
<feature type="binding site" evidence="12">
    <location>
        <position position="57"/>
    </location>
    <ligand>
        <name>Zn(2+)</name>
        <dbReference type="ChEBI" id="CHEBI:29105"/>
        <note>catalytic</note>
    </ligand>
</feature>
<dbReference type="InterPro" id="IPR016193">
    <property type="entry name" value="Cytidine_deaminase-like"/>
</dbReference>
<evidence type="ECO:0000256" key="4">
    <source>
        <dbReference type="ARBA" id="ARBA00012783"/>
    </source>
</evidence>
<dbReference type="Pfam" id="PF00383">
    <property type="entry name" value="dCMP_cyt_deam_1"/>
    <property type="match status" value="1"/>
</dbReference>
<evidence type="ECO:0000256" key="11">
    <source>
        <dbReference type="PIRSR" id="PIRSR606262-2"/>
    </source>
</evidence>
<keyword evidence="6 13" id="KW-0378">Hydrolase</keyword>
<evidence type="ECO:0000313" key="15">
    <source>
        <dbReference type="EMBL" id="CDW57883.1"/>
    </source>
</evidence>
<dbReference type="EC" id="3.5.4.5" evidence="4 13"/>
<evidence type="ECO:0000259" key="14">
    <source>
        <dbReference type="PROSITE" id="PS51747"/>
    </source>
</evidence>
<dbReference type="NCBIfam" id="TIGR01354">
    <property type="entry name" value="cyt_deam_tetra"/>
    <property type="match status" value="1"/>
</dbReference>
<comment type="catalytic activity">
    <reaction evidence="9 13">
        <text>cytidine + H2O + H(+) = uridine + NH4(+)</text>
        <dbReference type="Rhea" id="RHEA:16069"/>
        <dbReference type="ChEBI" id="CHEBI:15377"/>
        <dbReference type="ChEBI" id="CHEBI:15378"/>
        <dbReference type="ChEBI" id="CHEBI:16704"/>
        <dbReference type="ChEBI" id="CHEBI:17562"/>
        <dbReference type="ChEBI" id="CHEBI:28938"/>
        <dbReference type="EC" id="3.5.4.5"/>
    </reaction>
</comment>
<dbReference type="PANTHER" id="PTHR11644">
    <property type="entry name" value="CYTIDINE DEAMINASE"/>
    <property type="match status" value="1"/>
</dbReference>
<dbReference type="STRING" id="36087.A0A077ZEB7"/>
<dbReference type="Gene3D" id="3.40.140.10">
    <property type="entry name" value="Cytidine Deaminase, domain 2"/>
    <property type="match status" value="1"/>
</dbReference>
<dbReference type="InterPro" id="IPR002125">
    <property type="entry name" value="CMP_dCMP_dom"/>
</dbReference>
<keyword evidence="5 12" id="KW-0479">Metal-binding</keyword>
<dbReference type="PANTHER" id="PTHR11644:SF2">
    <property type="entry name" value="CYTIDINE DEAMINASE"/>
    <property type="match status" value="1"/>
</dbReference>
<dbReference type="NCBIfam" id="NF004064">
    <property type="entry name" value="PRK05578.1"/>
    <property type="match status" value="1"/>
</dbReference>
<dbReference type="GO" id="GO:0055086">
    <property type="term" value="P:nucleobase-containing small molecule metabolic process"/>
    <property type="evidence" value="ECO:0007669"/>
    <property type="project" value="UniProtKB-ARBA"/>
</dbReference>
<dbReference type="GO" id="GO:0042802">
    <property type="term" value="F:identical protein binding"/>
    <property type="evidence" value="ECO:0007669"/>
    <property type="project" value="UniProtKB-ARBA"/>
</dbReference>
<evidence type="ECO:0000256" key="5">
    <source>
        <dbReference type="ARBA" id="ARBA00022723"/>
    </source>
</evidence>
<dbReference type="Proteomes" id="UP000030665">
    <property type="component" value="Unassembled WGS sequence"/>
</dbReference>
<keyword evidence="7 12" id="KW-0862">Zinc</keyword>